<comment type="caution">
    <text evidence="2">The sequence shown here is derived from an EMBL/GenBank/DDBJ whole genome shotgun (WGS) entry which is preliminary data.</text>
</comment>
<sequence>MKSTIPILALLASIAFTQSFPECTRELARTDECADVINANACYNKNRFRAGTGTLSCIEGKDNAEKSKKVCKCCSCVGKVMCDWATSQKLC</sequence>
<proteinExistence type="predicted"/>
<accession>A0A9P4JMF8</accession>
<reference evidence="2" key="1">
    <citation type="journal article" date="2020" name="Stud. Mycol.">
        <title>101 Dothideomycetes genomes: a test case for predicting lifestyles and emergence of pathogens.</title>
        <authorList>
            <person name="Haridas S."/>
            <person name="Albert R."/>
            <person name="Binder M."/>
            <person name="Bloem J."/>
            <person name="Labutti K."/>
            <person name="Salamov A."/>
            <person name="Andreopoulos B."/>
            <person name="Baker S."/>
            <person name="Barry K."/>
            <person name="Bills G."/>
            <person name="Bluhm B."/>
            <person name="Cannon C."/>
            <person name="Castanera R."/>
            <person name="Culley D."/>
            <person name="Daum C."/>
            <person name="Ezra D."/>
            <person name="Gonzalez J."/>
            <person name="Henrissat B."/>
            <person name="Kuo A."/>
            <person name="Liang C."/>
            <person name="Lipzen A."/>
            <person name="Lutzoni F."/>
            <person name="Magnuson J."/>
            <person name="Mondo S."/>
            <person name="Nolan M."/>
            <person name="Ohm R."/>
            <person name="Pangilinan J."/>
            <person name="Park H.-J."/>
            <person name="Ramirez L."/>
            <person name="Alfaro M."/>
            <person name="Sun H."/>
            <person name="Tritt A."/>
            <person name="Yoshinaga Y."/>
            <person name="Zwiers L.-H."/>
            <person name="Turgeon B."/>
            <person name="Goodwin S."/>
            <person name="Spatafora J."/>
            <person name="Crous P."/>
            <person name="Grigoriev I."/>
        </authorList>
    </citation>
    <scope>NUCLEOTIDE SEQUENCE</scope>
    <source>
        <strain evidence="2">ATCC 74209</strain>
    </source>
</reference>
<keyword evidence="3" id="KW-1185">Reference proteome</keyword>
<feature type="signal peptide" evidence="1">
    <location>
        <begin position="1"/>
        <end position="19"/>
    </location>
</feature>
<dbReference type="EMBL" id="ML994073">
    <property type="protein sequence ID" value="KAF2199482.1"/>
    <property type="molecule type" value="Genomic_DNA"/>
</dbReference>
<protein>
    <submittedName>
        <fullName evidence="2">Uncharacterized protein</fullName>
    </submittedName>
</protein>
<keyword evidence="1" id="KW-0732">Signal</keyword>
<evidence type="ECO:0000313" key="3">
    <source>
        <dbReference type="Proteomes" id="UP000799536"/>
    </source>
</evidence>
<feature type="chain" id="PRO_5040164955" evidence="1">
    <location>
        <begin position="20"/>
        <end position="91"/>
    </location>
</feature>
<evidence type="ECO:0000256" key="1">
    <source>
        <dbReference type="SAM" id="SignalP"/>
    </source>
</evidence>
<evidence type="ECO:0000313" key="2">
    <source>
        <dbReference type="EMBL" id="KAF2199482.1"/>
    </source>
</evidence>
<gene>
    <name evidence="2" type="ORF">GQ43DRAFT_398612</name>
</gene>
<name>A0A9P4JMF8_9PLEO</name>
<dbReference type="Proteomes" id="UP000799536">
    <property type="component" value="Unassembled WGS sequence"/>
</dbReference>
<dbReference type="OrthoDB" id="5194348at2759"/>
<dbReference type="AlphaFoldDB" id="A0A9P4JMF8"/>
<organism evidence="2 3">
    <name type="scientific">Delitschia confertaspora ATCC 74209</name>
    <dbReference type="NCBI Taxonomy" id="1513339"/>
    <lineage>
        <taxon>Eukaryota</taxon>
        <taxon>Fungi</taxon>
        <taxon>Dikarya</taxon>
        <taxon>Ascomycota</taxon>
        <taxon>Pezizomycotina</taxon>
        <taxon>Dothideomycetes</taxon>
        <taxon>Pleosporomycetidae</taxon>
        <taxon>Pleosporales</taxon>
        <taxon>Delitschiaceae</taxon>
        <taxon>Delitschia</taxon>
    </lineage>
</organism>